<dbReference type="InterPro" id="IPR007413">
    <property type="entry name" value="YcjX-like"/>
</dbReference>
<dbReference type="RefSeq" id="WP_222874990.1">
    <property type="nucleotide sequence ID" value="NZ_AP023361.1"/>
</dbReference>
<gene>
    <name evidence="1" type="ORF">IZ6_20730</name>
</gene>
<evidence type="ECO:0000313" key="1">
    <source>
        <dbReference type="EMBL" id="BCJ91338.1"/>
    </source>
</evidence>
<evidence type="ECO:0008006" key="3">
    <source>
        <dbReference type="Google" id="ProtNLM"/>
    </source>
</evidence>
<organism evidence="1 2">
    <name type="scientific">Terrihabitans soli</name>
    <dbReference type="NCBI Taxonomy" id="708113"/>
    <lineage>
        <taxon>Bacteria</taxon>
        <taxon>Pseudomonadati</taxon>
        <taxon>Pseudomonadota</taxon>
        <taxon>Alphaproteobacteria</taxon>
        <taxon>Hyphomicrobiales</taxon>
        <taxon>Terrihabitans</taxon>
    </lineage>
</organism>
<dbReference type="PANTHER" id="PTHR38605:SF1">
    <property type="entry name" value="ATPASE"/>
    <property type="match status" value="1"/>
</dbReference>
<dbReference type="PIRSF" id="PIRSF019381">
    <property type="entry name" value="YcjX"/>
    <property type="match status" value="1"/>
</dbReference>
<sequence>MKLSDLTHEAKISAANVFDLAAHALHPSVRLGVTGLSRAGKTVFITALVNTLTNGGRLPLFRAYADGRLIGAHLAPQPDDAVPRFSIEEHLKALLDERRWPDSTRRISELRLVLEFASETFFGKRRGSTFLTLDIVDYPGEWLLDLGLMGKTYAQWSAATLAQSRTGARKRLASDWHKQLAGLDPNEPESEAKAKASADIFTAYLRAARQARDTLSALPPGRFLMPGDLEGSPMLTFAPLDIAADSEPRPGTLQAMMARRYDAYVREIVRPFFRDHFARLDRQIVLVDVLAALDAGPDAVADLETALTDVLEAFRHGTNSWITSLFRPKVDRILFAATKADHLHHSSHDRLEAILGRLVQRARERAQFAGARVDVLAISAVRATREALARRGKSELPVIAGTPEAGEQSGDKVFTGEEEIGVFPGDLPADPEKALLPGGYKGRADGGEGDVGILKFRPPRLETGPWEKPVLPHIRMDRVIEFLIGDKLV</sequence>
<dbReference type="AlphaFoldDB" id="A0A6S6QXP5"/>
<dbReference type="PANTHER" id="PTHR38605">
    <property type="entry name" value="ATPASE-RELATED"/>
    <property type="match status" value="1"/>
</dbReference>
<proteinExistence type="predicted"/>
<dbReference type="KEGG" id="tso:IZ6_20730"/>
<protein>
    <recommendedName>
        <fullName evidence="3">YcjX family protein</fullName>
    </recommendedName>
</protein>
<dbReference type="Proteomes" id="UP000515317">
    <property type="component" value="Chromosome"/>
</dbReference>
<keyword evidence="2" id="KW-1185">Reference proteome</keyword>
<evidence type="ECO:0000313" key="2">
    <source>
        <dbReference type="Proteomes" id="UP000515317"/>
    </source>
</evidence>
<dbReference type="EMBL" id="AP023361">
    <property type="protein sequence ID" value="BCJ91338.1"/>
    <property type="molecule type" value="Genomic_DNA"/>
</dbReference>
<accession>A0A6S6QXP5</accession>
<name>A0A6S6QXP5_9HYPH</name>
<reference evidence="1 2" key="1">
    <citation type="submission" date="2020-08" db="EMBL/GenBank/DDBJ databases">
        <title>Genome sequence of Rhizobiales bacterium strain IZ6.</title>
        <authorList>
            <person name="Nakai R."/>
            <person name="Naganuma T."/>
        </authorList>
    </citation>
    <scope>NUCLEOTIDE SEQUENCE [LARGE SCALE GENOMIC DNA]</scope>
    <source>
        <strain evidence="1 2">IZ6</strain>
    </source>
</reference>
<dbReference type="Pfam" id="PF04317">
    <property type="entry name" value="DUF463"/>
    <property type="match status" value="1"/>
</dbReference>